<dbReference type="EMBL" id="FRBD01000043">
    <property type="protein sequence ID" value="SHL26366.1"/>
    <property type="molecule type" value="Genomic_DNA"/>
</dbReference>
<gene>
    <name evidence="1" type="ORF">SAMN05216463_1431</name>
</gene>
<dbReference type="AlphaFoldDB" id="A0A1M6Z7C1"/>
<dbReference type="Proteomes" id="UP000184130">
    <property type="component" value="Unassembled WGS sequence"/>
</dbReference>
<reference evidence="1 2" key="1">
    <citation type="submission" date="2016-11" db="EMBL/GenBank/DDBJ databases">
        <authorList>
            <person name="Jaros S."/>
            <person name="Januszkiewicz K."/>
            <person name="Wedrychowicz H."/>
        </authorList>
    </citation>
    <scope>NUCLEOTIDE SEQUENCE [LARGE SCALE GENOMIC DNA]</scope>
    <source>
        <strain evidence="1 2">KHT3</strain>
    </source>
</reference>
<accession>A0A1M6Z7C1</accession>
<organism evidence="1 2">
    <name type="scientific">Xylanibacter ruminicola</name>
    <name type="common">Prevotella ruminicola</name>
    <dbReference type="NCBI Taxonomy" id="839"/>
    <lineage>
        <taxon>Bacteria</taxon>
        <taxon>Pseudomonadati</taxon>
        <taxon>Bacteroidota</taxon>
        <taxon>Bacteroidia</taxon>
        <taxon>Bacteroidales</taxon>
        <taxon>Prevotellaceae</taxon>
        <taxon>Xylanibacter</taxon>
    </lineage>
</organism>
<evidence type="ECO:0000313" key="2">
    <source>
        <dbReference type="Proteomes" id="UP000184130"/>
    </source>
</evidence>
<protein>
    <submittedName>
        <fullName evidence="1">Uncharacterized protein</fullName>
    </submittedName>
</protein>
<sequence>KAGLVSVSYLDLREFRLVLYKSCDSIKMIRRTDPVIATVIATVENLSASLIVHEWYSHGVRGLGDANNNHRLAYLNVMRDKTFYPKTTSKYKKFVKNRYNYYKKREVK</sequence>
<feature type="non-terminal residue" evidence="1">
    <location>
        <position position="1"/>
    </location>
</feature>
<proteinExistence type="predicted"/>
<name>A0A1M6Z7C1_XYLRU</name>
<evidence type="ECO:0000313" key="1">
    <source>
        <dbReference type="EMBL" id="SHL26366.1"/>
    </source>
</evidence>